<gene>
    <name evidence="2" type="ORF">GCE9029_00920</name>
</gene>
<dbReference type="RefSeq" id="WP_062661229.1">
    <property type="nucleotide sequence ID" value="NZ_FIZX01000001.1"/>
</dbReference>
<evidence type="ECO:0000313" key="2">
    <source>
        <dbReference type="EMBL" id="CZF78567.1"/>
    </source>
</evidence>
<keyword evidence="1" id="KW-0732">Signal</keyword>
<dbReference type="OrthoDB" id="92529at2"/>
<sequence>MKNQFPLMLAAASLCFTGVSHATSEPEPAEKSESVETLRLKRSENWGLAATIRSAGIPFSDSGSDIVSSFVPMMFYEDEAFFIDGTEGGLRLWEEDEWRLNTILRMRFIDLPTAVQNDIGGDTGDFGFQLKRQLGDGWYADLDLLSDKSSRFHGIATLGKKLEGESFDLNATVSVRYKDADFNSFYYGLSEYRNDGVELGAGMDFKAGVKGRYHVYSNLYLVGAAYATYFDENVRNAPTISNDWQGEVYAGFGFFNDNRRHGEREISTRPYWRLAHGWATPSNIGDILAGDTEKDPFNNQLTSVFYGHPLSDELFGIPMDLYLTPGIVWHWNSDVQASSAEIVMAIKAYYTIDWPTKWRLGVAEGLSYVNNITYIEQTEMDEKGYEPSNLLNFIDLSLDVNLGDLFGKSEWNRAWLGYSIHHRSAIFEKASQFGRIKGGSNYNTIYLQIEF</sequence>
<evidence type="ECO:0000313" key="3">
    <source>
        <dbReference type="Proteomes" id="UP000071641"/>
    </source>
</evidence>
<dbReference type="Pfam" id="PF06629">
    <property type="entry name" value="MipA"/>
    <property type="match status" value="1"/>
</dbReference>
<evidence type="ECO:0000256" key="1">
    <source>
        <dbReference type="SAM" id="SignalP"/>
    </source>
</evidence>
<protein>
    <submittedName>
        <fullName evidence="2">MltA-interacting protein MipA</fullName>
    </submittedName>
</protein>
<keyword evidence="3" id="KW-1185">Reference proteome</keyword>
<feature type="signal peptide" evidence="1">
    <location>
        <begin position="1"/>
        <end position="22"/>
    </location>
</feature>
<reference evidence="3" key="1">
    <citation type="submission" date="2016-02" db="EMBL/GenBank/DDBJ databases">
        <authorList>
            <person name="Rodrigo-Torres Lidia"/>
            <person name="Arahal R.David."/>
        </authorList>
    </citation>
    <scope>NUCLEOTIDE SEQUENCE [LARGE SCALE GENOMIC DNA]</scope>
    <source>
        <strain evidence="3">CECT 9029</strain>
    </source>
</reference>
<feature type="chain" id="PRO_5007281731" evidence="1">
    <location>
        <begin position="23"/>
        <end position="451"/>
    </location>
</feature>
<dbReference type="Proteomes" id="UP000071641">
    <property type="component" value="Unassembled WGS sequence"/>
</dbReference>
<organism evidence="2 3">
    <name type="scientific">Grimontia celer</name>
    <dbReference type="NCBI Taxonomy" id="1796497"/>
    <lineage>
        <taxon>Bacteria</taxon>
        <taxon>Pseudomonadati</taxon>
        <taxon>Pseudomonadota</taxon>
        <taxon>Gammaproteobacteria</taxon>
        <taxon>Vibrionales</taxon>
        <taxon>Vibrionaceae</taxon>
        <taxon>Grimontia</taxon>
    </lineage>
</organism>
<name>A0A128EVF8_9GAMM</name>
<dbReference type="EMBL" id="FIZX01000001">
    <property type="protein sequence ID" value="CZF78567.1"/>
    <property type="molecule type" value="Genomic_DNA"/>
</dbReference>
<dbReference type="InterPro" id="IPR010583">
    <property type="entry name" value="MipA"/>
</dbReference>
<dbReference type="AlphaFoldDB" id="A0A128EVF8"/>
<proteinExistence type="predicted"/>
<dbReference type="STRING" id="1796497.GCE9029_00920"/>
<accession>A0A128EVF8</accession>